<feature type="region of interest" description="Disordered" evidence="1">
    <location>
        <begin position="1"/>
        <end position="26"/>
    </location>
</feature>
<dbReference type="RefSeq" id="WP_275683224.1">
    <property type="nucleotide sequence ID" value="NZ_JAJLJH010000004.1"/>
</dbReference>
<dbReference type="Proteomes" id="UP001139353">
    <property type="component" value="Unassembled WGS sequence"/>
</dbReference>
<organism evidence="2 3">
    <name type="scientific">Scleromatobacter humisilvae</name>
    <dbReference type="NCBI Taxonomy" id="2897159"/>
    <lineage>
        <taxon>Bacteria</taxon>
        <taxon>Pseudomonadati</taxon>
        <taxon>Pseudomonadota</taxon>
        <taxon>Betaproteobacteria</taxon>
        <taxon>Burkholderiales</taxon>
        <taxon>Sphaerotilaceae</taxon>
        <taxon>Scleromatobacter</taxon>
    </lineage>
</organism>
<accession>A0A9X1YIX9</accession>
<name>A0A9X1YIX9_9BURK</name>
<reference evidence="2" key="1">
    <citation type="submission" date="2021-11" db="EMBL/GenBank/DDBJ databases">
        <title>BS-T2-15 a new species belonging to the Comamonadaceae family isolated from the soil of a French oak forest.</title>
        <authorList>
            <person name="Mieszkin S."/>
            <person name="Alain K."/>
        </authorList>
    </citation>
    <scope>NUCLEOTIDE SEQUENCE</scope>
    <source>
        <strain evidence="2">BS-T2-15</strain>
    </source>
</reference>
<proteinExistence type="predicted"/>
<keyword evidence="3" id="KW-1185">Reference proteome</keyword>
<protein>
    <submittedName>
        <fullName evidence="2">Uncharacterized protein</fullName>
    </submittedName>
</protein>
<comment type="caution">
    <text evidence="2">The sequence shown here is derived from an EMBL/GenBank/DDBJ whole genome shotgun (WGS) entry which is preliminary data.</text>
</comment>
<evidence type="ECO:0000256" key="1">
    <source>
        <dbReference type="SAM" id="MobiDB-lite"/>
    </source>
</evidence>
<evidence type="ECO:0000313" key="3">
    <source>
        <dbReference type="Proteomes" id="UP001139353"/>
    </source>
</evidence>
<gene>
    <name evidence="2" type="ORF">LPC04_15830</name>
</gene>
<evidence type="ECO:0000313" key="2">
    <source>
        <dbReference type="EMBL" id="MCK9687179.1"/>
    </source>
</evidence>
<dbReference type="AlphaFoldDB" id="A0A9X1YIX9"/>
<dbReference type="EMBL" id="JAJLJH010000004">
    <property type="protein sequence ID" value="MCK9687179.1"/>
    <property type="molecule type" value="Genomic_DNA"/>
</dbReference>
<sequence length="101" mass="11162">MKISSSNAPRFDPAPAERPKKSSAELMSDSAIYRRTALGQRELLRAPDPSATPALRLLARLNGYTDLRRLIDLAPGDNRQLGKAIEKLFNEGLIELVDLSM</sequence>